<sequence>MAPDALQNMTAKATALVEQAGIGQTELMVRTFAQGLKRVFKGLLGLVIKHQDRPRAVRLRGQWVTFDPRHWNAGMDATVNTGLGAGTRERDMLMIQMIQQLQEKLLLHVSLNPSGFKDKNMQQFKVLQRPLRVS</sequence>
<comment type="caution">
    <text evidence="1">The sequence shown here is derived from an EMBL/GenBank/DDBJ whole genome shotgun (WGS) entry which is preliminary data.</text>
</comment>
<protein>
    <submittedName>
        <fullName evidence="1">Uncharacterized protein</fullName>
    </submittedName>
</protein>
<proteinExistence type="predicted"/>
<dbReference type="AlphaFoldDB" id="A0A0L8BFZ2"/>
<dbReference type="InterPro" id="IPR056909">
    <property type="entry name" value="SU10_portal"/>
</dbReference>
<gene>
    <name evidence="1" type="ORF">AC244_30615</name>
</gene>
<organism evidence="1 2">
    <name type="scientific">Ensifer adhaerens</name>
    <name type="common">Sinorhizobium morelense</name>
    <dbReference type="NCBI Taxonomy" id="106592"/>
    <lineage>
        <taxon>Bacteria</taxon>
        <taxon>Pseudomonadati</taxon>
        <taxon>Pseudomonadota</taxon>
        <taxon>Alphaproteobacteria</taxon>
        <taxon>Hyphomicrobiales</taxon>
        <taxon>Rhizobiaceae</taxon>
        <taxon>Sinorhizobium/Ensifer group</taxon>
        <taxon>Ensifer</taxon>
    </lineage>
</organism>
<dbReference type="Pfam" id="PF23899">
    <property type="entry name" value="SU10_portal"/>
    <property type="match status" value="1"/>
</dbReference>
<dbReference type="Proteomes" id="UP000037425">
    <property type="component" value="Unassembled WGS sequence"/>
</dbReference>
<evidence type="ECO:0000313" key="2">
    <source>
        <dbReference type="Proteomes" id="UP000037425"/>
    </source>
</evidence>
<dbReference type="EMBL" id="LGAP01000035">
    <property type="protein sequence ID" value="KOF13592.1"/>
    <property type="molecule type" value="Genomic_DNA"/>
</dbReference>
<accession>A0A0L8BFZ2</accession>
<evidence type="ECO:0000313" key="1">
    <source>
        <dbReference type="EMBL" id="KOF13592.1"/>
    </source>
</evidence>
<reference evidence="2" key="1">
    <citation type="submission" date="2015-07" db="EMBL/GenBank/DDBJ databases">
        <title>Whole genome sequence of an Ensifer adhaerens strain isolated from a cave pool in the Wind Cave National Park.</title>
        <authorList>
            <person name="Eng W.W.H."/>
            <person name="Gan H.M."/>
            <person name="Barton H.A."/>
            <person name="Savka M.A."/>
        </authorList>
    </citation>
    <scope>NUCLEOTIDE SEQUENCE [LARGE SCALE GENOMIC DNA]</scope>
    <source>
        <strain evidence="2">SD006</strain>
    </source>
</reference>
<dbReference type="PATRIC" id="fig|106592.7.peg.5299"/>
<name>A0A0L8BFZ2_ENSAD</name>